<protein>
    <submittedName>
        <fullName evidence="1">Uncharacterized protein</fullName>
    </submittedName>
</protein>
<reference evidence="1" key="1">
    <citation type="submission" date="2022-07" db="EMBL/GenBank/DDBJ databases">
        <authorList>
            <person name="Trinca V."/>
            <person name="Uliana J.V.C."/>
            <person name="Torres T.T."/>
            <person name="Ward R.J."/>
            <person name="Monesi N."/>
        </authorList>
    </citation>
    <scope>NUCLEOTIDE SEQUENCE</scope>
    <source>
        <strain evidence="1">HSMRA1968</strain>
        <tissue evidence="1">Whole embryos</tissue>
    </source>
</reference>
<dbReference type="EMBL" id="WJQU01000002">
    <property type="protein sequence ID" value="KAJ6643930.1"/>
    <property type="molecule type" value="Genomic_DNA"/>
</dbReference>
<name>A0A9Q0S593_9DIPT</name>
<keyword evidence="2" id="KW-1185">Reference proteome</keyword>
<proteinExistence type="predicted"/>
<gene>
    <name evidence="1" type="ORF">Bhyg_08895</name>
</gene>
<evidence type="ECO:0000313" key="1">
    <source>
        <dbReference type="EMBL" id="KAJ6643930.1"/>
    </source>
</evidence>
<sequence length="13" mass="1633">MEVWLRAISRTDR</sequence>
<evidence type="ECO:0000313" key="2">
    <source>
        <dbReference type="Proteomes" id="UP001151699"/>
    </source>
</evidence>
<comment type="caution">
    <text evidence="1">The sequence shown here is derived from an EMBL/GenBank/DDBJ whole genome shotgun (WGS) entry which is preliminary data.</text>
</comment>
<organism evidence="1 2">
    <name type="scientific">Pseudolycoriella hygida</name>
    <dbReference type="NCBI Taxonomy" id="35572"/>
    <lineage>
        <taxon>Eukaryota</taxon>
        <taxon>Metazoa</taxon>
        <taxon>Ecdysozoa</taxon>
        <taxon>Arthropoda</taxon>
        <taxon>Hexapoda</taxon>
        <taxon>Insecta</taxon>
        <taxon>Pterygota</taxon>
        <taxon>Neoptera</taxon>
        <taxon>Endopterygota</taxon>
        <taxon>Diptera</taxon>
        <taxon>Nematocera</taxon>
        <taxon>Sciaroidea</taxon>
        <taxon>Sciaridae</taxon>
        <taxon>Pseudolycoriella</taxon>
    </lineage>
</organism>
<dbReference type="Proteomes" id="UP001151699">
    <property type="component" value="Chromosome B"/>
</dbReference>
<accession>A0A9Q0S593</accession>